<dbReference type="Pfam" id="PF02581">
    <property type="entry name" value="TMP-TENI"/>
    <property type="match status" value="1"/>
</dbReference>
<comment type="function">
    <text evidence="9">Condenses 4-methyl-5-(beta-hydroxyethyl)thiazole monophosphate (THZ-P) and 2-methyl-4-amino-5-hydroxymethyl pyrimidine pyrophosphate (HMP-PP) to form thiamine monophosphate (TMP).</text>
</comment>
<dbReference type="Proteomes" id="UP000824267">
    <property type="component" value="Unassembled WGS sequence"/>
</dbReference>
<dbReference type="CDD" id="cd00564">
    <property type="entry name" value="TMP_TenI"/>
    <property type="match status" value="1"/>
</dbReference>
<gene>
    <name evidence="9" type="primary">thiE</name>
    <name evidence="13" type="ORF">IAC47_02095</name>
</gene>
<evidence type="ECO:0000256" key="5">
    <source>
        <dbReference type="ARBA" id="ARBA00022977"/>
    </source>
</evidence>
<evidence type="ECO:0000256" key="9">
    <source>
        <dbReference type="HAMAP-Rule" id="MF_00097"/>
    </source>
</evidence>
<dbReference type="GO" id="GO:0004789">
    <property type="term" value="F:thiamine-phosphate diphosphorylase activity"/>
    <property type="evidence" value="ECO:0007669"/>
    <property type="project" value="UniProtKB-UniRule"/>
</dbReference>
<evidence type="ECO:0000256" key="10">
    <source>
        <dbReference type="RuleBase" id="RU003826"/>
    </source>
</evidence>
<feature type="binding site" evidence="9">
    <location>
        <begin position="129"/>
        <end position="131"/>
    </location>
    <ligand>
        <name>2-[(2R,5Z)-2-carboxy-4-methylthiazol-5(2H)-ylidene]ethyl phosphate</name>
        <dbReference type="ChEBI" id="CHEBI:62899"/>
    </ligand>
</feature>
<reference evidence="13" key="2">
    <citation type="submission" date="2021-04" db="EMBL/GenBank/DDBJ databases">
        <authorList>
            <person name="Gilroy R."/>
        </authorList>
    </citation>
    <scope>NUCLEOTIDE SEQUENCE</scope>
    <source>
        <strain evidence="13">Gambia16-930</strain>
    </source>
</reference>
<name>A0A9D1RFR1_9BACT</name>
<dbReference type="InterPro" id="IPR036206">
    <property type="entry name" value="ThiamineP_synth_sf"/>
</dbReference>
<protein>
    <recommendedName>
        <fullName evidence="9">Thiamine-phosphate synthase</fullName>
        <shortName evidence="9">TP synthase</shortName>
        <shortName evidence="9">TPS</shortName>
        <ecNumber evidence="9">2.5.1.3</ecNumber>
    </recommendedName>
    <alternativeName>
        <fullName evidence="9">Thiamine-phosphate pyrophosphorylase</fullName>
        <shortName evidence="9">TMP pyrophosphorylase</shortName>
        <shortName evidence="9">TMP-PPase</shortName>
    </alternativeName>
</protein>
<feature type="binding site" evidence="9">
    <location>
        <position position="165"/>
    </location>
    <ligand>
        <name>2-[(2R,5Z)-2-carboxy-4-methylthiazol-5(2H)-ylidene]ethyl phosphate</name>
        <dbReference type="ChEBI" id="CHEBI:62899"/>
    </ligand>
</feature>
<comment type="pathway">
    <text evidence="1 9 11">Cofactor biosynthesis; thiamine diphosphate biosynthesis; thiamine phosphate from 4-amino-2-methyl-5-diphosphomethylpyrimidine and 4-methyl-5-(2-phosphoethyl)-thiazole: step 1/1.</text>
</comment>
<dbReference type="NCBIfam" id="TIGR00693">
    <property type="entry name" value="thiE"/>
    <property type="match status" value="1"/>
</dbReference>
<dbReference type="GO" id="GO:0000287">
    <property type="term" value="F:magnesium ion binding"/>
    <property type="evidence" value="ECO:0007669"/>
    <property type="project" value="UniProtKB-UniRule"/>
</dbReference>
<proteinExistence type="inferred from homology"/>
<evidence type="ECO:0000259" key="12">
    <source>
        <dbReference type="Pfam" id="PF02581"/>
    </source>
</evidence>
<feature type="binding site" evidence="9">
    <location>
        <position position="103"/>
    </location>
    <ligand>
        <name>4-amino-2-methyl-5-(diphosphooxymethyl)pyrimidine</name>
        <dbReference type="ChEBI" id="CHEBI:57841"/>
    </ligand>
</feature>
<evidence type="ECO:0000256" key="2">
    <source>
        <dbReference type="ARBA" id="ARBA00022679"/>
    </source>
</evidence>
<evidence type="ECO:0000256" key="8">
    <source>
        <dbReference type="ARBA" id="ARBA00047883"/>
    </source>
</evidence>
<evidence type="ECO:0000313" key="13">
    <source>
        <dbReference type="EMBL" id="HIW87049.1"/>
    </source>
</evidence>
<comment type="caution">
    <text evidence="9">Lacks conserved residue(s) required for the propagation of feature annotation.</text>
</comment>
<dbReference type="GO" id="GO:0005737">
    <property type="term" value="C:cytoplasm"/>
    <property type="evidence" value="ECO:0007669"/>
    <property type="project" value="TreeGrafter"/>
</dbReference>
<evidence type="ECO:0000256" key="7">
    <source>
        <dbReference type="ARBA" id="ARBA00047851"/>
    </source>
</evidence>
<dbReference type="Gene3D" id="3.20.20.70">
    <property type="entry name" value="Aldolase class I"/>
    <property type="match status" value="1"/>
</dbReference>
<evidence type="ECO:0000256" key="3">
    <source>
        <dbReference type="ARBA" id="ARBA00022723"/>
    </source>
</evidence>
<dbReference type="NCBIfam" id="NF000736">
    <property type="entry name" value="PRK00043.2-3"/>
    <property type="match status" value="1"/>
</dbReference>
<dbReference type="InterPro" id="IPR013785">
    <property type="entry name" value="Aldolase_TIM"/>
</dbReference>
<keyword evidence="4 9" id="KW-0460">Magnesium</keyword>
<feature type="binding site" evidence="9">
    <location>
        <position position="132"/>
    </location>
    <ligand>
        <name>4-amino-2-methyl-5-(diphosphooxymethyl)pyrimidine</name>
        <dbReference type="ChEBI" id="CHEBI:57841"/>
    </ligand>
</feature>
<dbReference type="InterPro" id="IPR034291">
    <property type="entry name" value="TMP_synthase"/>
</dbReference>
<feature type="binding site" evidence="9">
    <location>
        <position position="64"/>
    </location>
    <ligand>
        <name>4-amino-2-methyl-5-(diphosphooxymethyl)pyrimidine</name>
        <dbReference type="ChEBI" id="CHEBI:57841"/>
    </ligand>
</feature>
<dbReference type="GO" id="GO:0009228">
    <property type="term" value="P:thiamine biosynthetic process"/>
    <property type="evidence" value="ECO:0007669"/>
    <property type="project" value="UniProtKB-KW"/>
</dbReference>
<keyword evidence="3 9" id="KW-0479">Metal-binding</keyword>
<dbReference type="PANTHER" id="PTHR20857:SF15">
    <property type="entry name" value="THIAMINE-PHOSPHATE SYNTHASE"/>
    <property type="match status" value="1"/>
</dbReference>
<keyword evidence="5 9" id="KW-0784">Thiamine biosynthesis</keyword>
<evidence type="ECO:0000313" key="14">
    <source>
        <dbReference type="Proteomes" id="UP000824267"/>
    </source>
</evidence>
<accession>A0A9D1RFR1</accession>
<feature type="binding site" evidence="9">
    <location>
        <position position="84"/>
    </location>
    <ligand>
        <name>Mg(2+)</name>
        <dbReference type="ChEBI" id="CHEBI:18420"/>
    </ligand>
</feature>
<organism evidence="13 14">
    <name type="scientific">Candidatus Onthomorpha intestinigallinarum</name>
    <dbReference type="NCBI Taxonomy" id="2840880"/>
    <lineage>
        <taxon>Bacteria</taxon>
        <taxon>Pseudomonadati</taxon>
        <taxon>Bacteroidota</taxon>
        <taxon>Bacteroidia</taxon>
        <taxon>Bacteroidales</taxon>
        <taxon>Candidatus Onthomorpha</taxon>
    </lineage>
</organism>
<keyword evidence="2 9" id="KW-0808">Transferase</keyword>
<dbReference type="AlphaFoldDB" id="A0A9D1RFR1"/>
<dbReference type="SUPFAM" id="SSF51391">
    <property type="entry name" value="Thiamin phosphate synthase"/>
    <property type="match status" value="1"/>
</dbReference>
<evidence type="ECO:0000256" key="1">
    <source>
        <dbReference type="ARBA" id="ARBA00005165"/>
    </source>
</evidence>
<dbReference type="InterPro" id="IPR022998">
    <property type="entry name" value="ThiamineP_synth_TenI"/>
</dbReference>
<comment type="catalytic activity">
    <reaction evidence="7 9 10">
        <text>2-(2-carboxy-4-methylthiazol-5-yl)ethyl phosphate + 4-amino-2-methyl-5-(diphosphooxymethyl)pyrimidine + 2 H(+) = thiamine phosphate + CO2 + diphosphate</text>
        <dbReference type="Rhea" id="RHEA:47848"/>
        <dbReference type="ChEBI" id="CHEBI:15378"/>
        <dbReference type="ChEBI" id="CHEBI:16526"/>
        <dbReference type="ChEBI" id="CHEBI:33019"/>
        <dbReference type="ChEBI" id="CHEBI:37575"/>
        <dbReference type="ChEBI" id="CHEBI:57841"/>
        <dbReference type="ChEBI" id="CHEBI:62890"/>
        <dbReference type="EC" id="2.5.1.3"/>
    </reaction>
</comment>
<dbReference type="PANTHER" id="PTHR20857">
    <property type="entry name" value="THIAMINE-PHOSPHATE PYROPHOSPHORYLASE"/>
    <property type="match status" value="1"/>
</dbReference>
<feature type="binding site" evidence="9">
    <location>
        <position position="65"/>
    </location>
    <ligand>
        <name>Mg(2+)</name>
        <dbReference type="ChEBI" id="CHEBI:18420"/>
    </ligand>
</feature>
<comment type="catalytic activity">
    <reaction evidence="8 9 10">
        <text>2-[(2R,5Z)-2-carboxy-4-methylthiazol-5(2H)-ylidene]ethyl phosphate + 4-amino-2-methyl-5-(diphosphooxymethyl)pyrimidine + 2 H(+) = thiamine phosphate + CO2 + diphosphate</text>
        <dbReference type="Rhea" id="RHEA:47844"/>
        <dbReference type="ChEBI" id="CHEBI:15378"/>
        <dbReference type="ChEBI" id="CHEBI:16526"/>
        <dbReference type="ChEBI" id="CHEBI:33019"/>
        <dbReference type="ChEBI" id="CHEBI:37575"/>
        <dbReference type="ChEBI" id="CHEBI:57841"/>
        <dbReference type="ChEBI" id="CHEBI:62899"/>
        <dbReference type="EC" id="2.5.1.3"/>
    </reaction>
</comment>
<dbReference type="EC" id="2.5.1.3" evidence="9"/>
<comment type="similarity">
    <text evidence="9 10">Belongs to the thiamine-phosphate synthase family.</text>
</comment>
<evidence type="ECO:0000256" key="6">
    <source>
        <dbReference type="ARBA" id="ARBA00047334"/>
    </source>
</evidence>
<reference evidence="13" key="1">
    <citation type="journal article" date="2021" name="PeerJ">
        <title>Extensive microbial diversity within the chicken gut microbiome revealed by metagenomics and culture.</title>
        <authorList>
            <person name="Gilroy R."/>
            <person name="Ravi A."/>
            <person name="Getino M."/>
            <person name="Pursley I."/>
            <person name="Horton D.L."/>
            <person name="Alikhan N.F."/>
            <person name="Baker D."/>
            <person name="Gharbi K."/>
            <person name="Hall N."/>
            <person name="Watson M."/>
            <person name="Adriaenssens E.M."/>
            <person name="Foster-Nyarko E."/>
            <person name="Jarju S."/>
            <person name="Secka A."/>
            <person name="Antonio M."/>
            <person name="Oren A."/>
            <person name="Chaudhuri R.R."/>
            <person name="La Ragione R."/>
            <person name="Hildebrand F."/>
            <person name="Pallen M.J."/>
        </authorList>
    </citation>
    <scope>NUCLEOTIDE SEQUENCE</scope>
    <source>
        <strain evidence="13">Gambia16-930</strain>
    </source>
</reference>
<comment type="caution">
    <text evidence="13">The sequence shown here is derived from an EMBL/GenBank/DDBJ whole genome shotgun (WGS) entry which is preliminary data.</text>
</comment>
<comment type="catalytic activity">
    <reaction evidence="6 9 10">
        <text>4-methyl-5-(2-phosphooxyethyl)-thiazole + 4-amino-2-methyl-5-(diphosphooxymethyl)pyrimidine + H(+) = thiamine phosphate + diphosphate</text>
        <dbReference type="Rhea" id="RHEA:22328"/>
        <dbReference type="ChEBI" id="CHEBI:15378"/>
        <dbReference type="ChEBI" id="CHEBI:33019"/>
        <dbReference type="ChEBI" id="CHEBI:37575"/>
        <dbReference type="ChEBI" id="CHEBI:57841"/>
        <dbReference type="ChEBI" id="CHEBI:58296"/>
        <dbReference type="EC" id="2.5.1.3"/>
    </reaction>
</comment>
<feature type="binding site" evidence="9">
    <location>
        <begin position="32"/>
        <end position="36"/>
    </location>
    <ligand>
        <name>4-amino-2-methyl-5-(diphosphooxymethyl)pyrimidine</name>
        <dbReference type="ChEBI" id="CHEBI:57841"/>
    </ligand>
</feature>
<evidence type="ECO:0000256" key="4">
    <source>
        <dbReference type="ARBA" id="ARBA00022842"/>
    </source>
</evidence>
<evidence type="ECO:0000256" key="11">
    <source>
        <dbReference type="RuleBase" id="RU004253"/>
    </source>
</evidence>
<dbReference type="EMBL" id="DXGG01000071">
    <property type="protein sequence ID" value="HIW87049.1"/>
    <property type="molecule type" value="Genomic_DNA"/>
</dbReference>
<sequence>MPRVYFITHRNERFTYLDSAKVALDSGIRLIQLRMKDANKEEIKSTAEELRTICRNYDAILVLDDHVEIVRELNLDGVHLGLKDMPIKEAKCILNPRQIKGATANEYCHIASAFEQGADYIGLGPFRFTRTKSNLSPVLGLDSSKKILSQCKANKINLPIYAIGGIEIRDIESLVNAGFYGIAVSSLILDSEHPVDTARRVVGIFNE</sequence>
<comment type="cofactor">
    <cofactor evidence="9">
        <name>Mg(2+)</name>
        <dbReference type="ChEBI" id="CHEBI:18420"/>
    </cofactor>
    <text evidence="9">Binds 1 Mg(2+) ion per subunit.</text>
</comment>
<dbReference type="GO" id="GO:0009229">
    <property type="term" value="P:thiamine diphosphate biosynthetic process"/>
    <property type="evidence" value="ECO:0007669"/>
    <property type="project" value="UniProtKB-UniRule"/>
</dbReference>
<dbReference type="HAMAP" id="MF_00097">
    <property type="entry name" value="TMP_synthase"/>
    <property type="match status" value="1"/>
</dbReference>
<feature type="domain" description="Thiamine phosphate synthase/TenI" evidence="12">
    <location>
        <begin position="4"/>
        <end position="188"/>
    </location>
</feature>